<dbReference type="STRING" id="546874.SAMN04488544_0925"/>
<dbReference type="CDD" id="cd03257">
    <property type="entry name" value="ABC_NikE_OppD_transporters"/>
    <property type="match status" value="1"/>
</dbReference>
<feature type="domain" description="ABC transporter" evidence="12">
    <location>
        <begin position="333"/>
        <end position="581"/>
    </location>
</feature>
<keyword evidence="6 11" id="KW-0812">Transmembrane</keyword>
<evidence type="ECO:0000256" key="8">
    <source>
        <dbReference type="ARBA" id="ARBA00022840"/>
    </source>
</evidence>
<gene>
    <name evidence="14" type="ORF">SAMN04488544_0925</name>
</gene>
<comment type="similarity">
    <text evidence="11">Belongs to the binding-protein-dependent transport system permease family.</text>
</comment>
<keyword evidence="10 11" id="KW-0472">Membrane</keyword>
<dbReference type="InterPro" id="IPR027417">
    <property type="entry name" value="P-loop_NTPase"/>
</dbReference>
<evidence type="ECO:0000256" key="10">
    <source>
        <dbReference type="ARBA" id="ARBA00023136"/>
    </source>
</evidence>
<dbReference type="GO" id="GO:0015833">
    <property type="term" value="P:peptide transport"/>
    <property type="evidence" value="ECO:0007669"/>
    <property type="project" value="InterPro"/>
</dbReference>
<dbReference type="InterPro" id="IPR000515">
    <property type="entry name" value="MetI-like"/>
</dbReference>
<keyword evidence="5" id="KW-1003">Cell membrane</keyword>
<dbReference type="SUPFAM" id="SSF161098">
    <property type="entry name" value="MetI-like"/>
    <property type="match status" value="1"/>
</dbReference>
<name>A0A1H2LWN4_9ACTN</name>
<dbReference type="CDD" id="cd06261">
    <property type="entry name" value="TM_PBP2"/>
    <property type="match status" value="1"/>
</dbReference>
<comment type="similarity">
    <text evidence="3">Belongs to the ABC transporter superfamily.</text>
</comment>
<dbReference type="Proteomes" id="UP000198825">
    <property type="component" value="Chromosome I"/>
</dbReference>
<dbReference type="SMART" id="SM00382">
    <property type="entry name" value="AAA"/>
    <property type="match status" value="1"/>
</dbReference>
<dbReference type="Gene3D" id="1.10.3720.10">
    <property type="entry name" value="MetI-like"/>
    <property type="match status" value="1"/>
</dbReference>
<evidence type="ECO:0000256" key="7">
    <source>
        <dbReference type="ARBA" id="ARBA00022741"/>
    </source>
</evidence>
<keyword evidence="8 14" id="KW-0067">ATP-binding</keyword>
<evidence type="ECO:0000256" key="6">
    <source>
        <dbReference type="ARBA" id="ARBA00022692"/>
    </source>
</evidence>
<evidence type="ECO:0000256" key="1">
    <source>
        <dbReference type="ARBA" id="ARBA00004141"/>
    </source>
</evidence>
<evidence type="ECO:0000256" key="5">
    <source>
        <dbReference type="ARBA" id="ARBA00022475"/>
    </source>
</evidence>
<dbReference type="Gene3D" id="3.40.50.300">
    <property type="entry name" value="P-loop containing nucleotide triphosphate hydrolases"/>
    <property type="match status" value="1"/>
</dbReference>
<dbReference type="PROSITE" id="PS50928">
    <property type="entry name" value="ABC_TM1"/>
    <property type="match status" value="1"/>
</dbReference>
<dbReference type="InterPro" id="IPR003593">
    <property type="entry name" value="AAA+_ATPase"/>
</dbReference>
<evidence type="ECO:0000256" key="11">
    <source>
        <dbReference type="RuleBase" id="RU363032"/>
    </source>
</evidence>
<dbReference type="InterPro" id="IPR050388">
    <property type="entry name" value="ABC_Ni/Peptide_Import"/>
</dbReference>
<dbReference type="Pfam" id="PF00005">
    <property type="entry name" value="ABC_tran"/>
    <property type="match status" value="1"/>
</dbReference>
<evidence type="ECO:0000313" key="15">
    <source>
        <dbReference type="Proteomes" id="UP000198825"/>
    </source>
</evidence>
<dbReference type="OrthoDB" id="5357528at2"/>
<feature type="transmembrane region" description="Helical" evidence="11">
    <location>
        <begin position="88"/>
        <end position="109"/>
    </location>
</feature>
<feature type="transmembrane region" description="Helical" evidence="11">
    <location>
        <begin position="22"/>
        <end position="45"/>
    </location>
</feature>
<dbReference type="InterPro" id="IPR013563">
    <property type="entry name" value="Oligopep_ABC_C"/>
</dbReference>
<dbReference type="RefSeq" id="WP_091073447.1">
    <property type="nucleotide sequence ID" value="NZ_LT629799.1"/>
</dbReference>
<feature type="transmembrane region" description="Helical" evidence="11">
    <location>
        <begin position="247"/>
        <end position="268"/>
    </location>
</feature>
<proteinExistence type="inferred from homology"/>
<dbReference type="NCBIfam" id="TIGR01727">
    <property type="entry name" value="oligo_HPY"/>
    <property type="match status" value="1"/>
</dbReference>
<feature type="transmembrane region" description="Helical" evidence="11">
    <location>
        <begin position="121"/>
        <end position="144"/>
    </location>
</feature>
<evidence type="ECO:0000256" key="9">
    <source>
        <dbReference type="ARBA" id="ARBA00022989"/>
    </source>
</evidence>
<keyword evidence="15" id="KW-1185">Reference proteome</keyword>
<dbReference type="FunFam" id="3.40.50.300:FF:000016">
    <property type="entry name" value="Oligopeptide ABC transporter ATP-binding component"/>
    <property type="match status" value="1"/>
</dbReference>
<feature type="transmembrane region" description="Helical" evidence="11">
    <location>
        <begin position="204"/>
        <end position="227"/>
    </location>
</feature>
<dbReference type="GO" id="GO:0005886">
    <property type="term" value="C:plasma membrane"/>
    <property type="evidence" value="ECO:0007669"/>
    <property type="project" value="UniProtKB-SubCell"/>
</dbReference>
<evidence type="ECO:0000313" key="14">
    <source>
        <dbReference type="EMBL" id="SDU85001.1"/>
    </source>
</evidence>
<sequence>MSTTVATVVPTRSTARRRRVRLPGGVALALLLVFVFLSVAGPWIWGHAAGDTNVVDANQAASAEHWLGTDDLGRDLFARTLYATRSSLVLAVLATVVGGVVGVALGLLSGASHRLGKVLGAVINLLMAFPALLLSIFFAVLFGIGSVGSVLAVGASFAPGFARITQTLTASAVSRDYVEAARVLGKGPVTVVLRHVLPNIAEPVILYTTIHIGTAILALSGLSFLGLGVQPPAYDWGRLLSDGLTRVYITPTAAVGPAVAIVLAGLTFNMAGEHLADLVGGRRTAPRTAVAAEAQRPSTGDDVDPSANADAAGPAVAAVAPETDAAGEALLEVRHLRVVYPGPDGGVVTPVRDVSFSIAPGETVGIVGESGSGKSMATSAVAQLVEAPGAVHAEVLRFDDVDLTRRTAEDERVLGRSMAMIFQDPGEALNPAVKVGTHLVEPAVVHLHQDKALARRRALDALRAVAVNDPERRFDQHQHELSGGTKQRVCIAIGLMGEPRLLVADEPTTALDVTVQRQILRLVAEVRADTGASVLFISHDIAVVSEISDRILVMYAGFVVEEATTDELLARPAHPYTGLLLAASPDMDADRTQPLPMLDGRMPGPGVDLPGCYFAERCPRAEQDCRDARPPLLQIGAPGHRAACWHPLADGSSTTYPGAAGLVDERAAS</sequence>
<organism evidence="14 15">
    <name type="scientific">Microlunatus sagamiharensis</name>
    <dbReference type="NCBI Taxonomy" id="546874"/>
    <lineage>
        <taxon>Bacteria</taxon>
        <taxon>Bacillati</taxon>
        <taxon>Actinomycetota</taxon>
        <taxon>Actinomycetes</taxon>
        <taxon>Propionibacteriales</taxon>
        <taxon>Propionibacteriaceae</taxon>
        <taxon>Microlunatus</taxon>
    </lineage>
</organism>
<dbReference type="InterPro" id="IPR003439">
    <property type="entry name" value="ABC_transporter-like_ATP-bd"/>
</dbReference>
<dbReference type="AlphaFoldDB" id="A0A1H2LWN4"/>
<dbReference type="Pfam" id="PF00528">
    <property type="entry name" value="BPD_transp_1"/>
    <property type="match status" value="1"/>
</dbReference>
<keyword evidence="9 11" id="KW-1133">Transmembrane helix</keyword>
<dbReference type="GO" id="GO:0005524">
    <property type="term" value="F:ATP binding"/>
    <property type="evidence" value="ECO:0007669"/>
    <property type="project" value="UniProtKB-KW"/>
</dbReference>
<reference evidence="14" key="1">
    <citation type="submission" date="2016-10" db="EMBL/GenBank/DDBJ databases">
        <authorList>
            <person name="de Groot N.N."/>
        </authorList>
    </citation>
    <scope>NUCLEOTIDE SEQUENCE [LARGE SCALE GENOMIC DNA]</scope>
    <source>
        <strain evidence="14">DSM 21743</strain>
    </source>
</reference>
<dbReference type="GO" id="GO:0055085">
    <property type="term" value="P:transmembrane transport"/>
    <property type="evidence" value="ECO:0007669"/>
    <property type="project" value="InterPro"/>
</dbReference>
<comment type="subcellular location">
    <subcellularLocation>
        <location evidence="11">Cell membrane</location>
        <topology evidence="11">Multi-pass membrane protein</topology>
    </subcellularLocation>
    <subcellularLocation>
        <location evidence="2">Cell membrane</location>
        <topology evidence="2">Peripheral membrane protein</topology>
    </subcellularLocation>
    <subcellularLocation>
        <location evidence="1">Membrane</location>
        <topology evidence="1">Multi-pass membrane protein</topology>
    </subcellularLocation>
</comment>
<evidence type="ECO:0000256" key="2">
    <source>
        <dbReference type="ARBA" id="ARBA00004202"/>
    </source>
</evidence>
<dbReference type="GO" id="GO:0016887">
    <property type="term" value="F:ATP hydrolysis activity"/>
    <property type="evidence" value="ECO:0007669"/>
    <property type="project" value="InterPro"/>
</dbReference>
<dbReference type="PROSITE" id="PS50893">
    <property type="entry name" value="ABC_TRANSPORTER_2"/>
    <property type="match status" value="1"/>
</dbReference>
<dbReference type="InterPro" id="IPR035906">
    <property type="entry name" value="MetI-like_sf"/>
</dbReference>
<evidence type="ECO:0000259" key="13">
    <source>
        <dbReference type="PROSITE" id="PS50928"/>
    </source>
</evidence>
<feature type="domain" description="ABC transmembrane type-1" evidence="13">
    <location>
        <begin position="84"/>
        <end position="272"/>
    </location>
</feature>
<dbReference type="PANTHER" id="PTHR43297:SF2">
    <property type="entry name" value="DIPEPTIDE TRANSPORT ATP-BINDING PROTEIN DPPD"/>
    <property type="match status" value="1"/>
</dbReference>
<dbReference type="EMBL" id="LT629799">
    <property type="protein sequence ID" value="SDU85001.1"/>
    <property type="molecule type" value="Genomic_DNA"/>
</dbReference>
<evidence type="ECO:0000256" key="3">
    <source>
        <dbReference type="ARBA" id="ARBA00005417"/>
    </source>
</evidence>
<dbReference type="Pfam" id="PF08352">
    <property type="entry name" value="oligo_HPY"/>
    <property type="match status" value="1"/>
</dbReference>
<protein>
    <submittedName>
        <fullName evidence="14">Oligopeptide/dipeptide ABC transporter, ATP-binding protein, C-terminal domain-containing protein</fullName>
    </submittedName>
</protein>
<accession>A0A1H2LWN4</accession>
<keyword evidence="4 11" id="KW-0813">Transport</keyword>
<keyword evidence="7" id="KW-0547">Nucleotide-binding</keyword>
<dbReference type="SUPFAM" id="SSF52540">
    <property type="entry name" value="P-loop containing nucleoside triphosphate hydrolases"/>
    <property type="match status" value="1"/>
</dbReference>
<evidence type="ECO:0000256" key="4">
    <source>
        <dbReference type="ARBA" id="ARBA00022448"/>
    </source>
</evidence>
<evidence type="ECO:0000259" key="12">
    <source>
        <dbReference type="PROSITE" id="PS50893"/>
    </source>
</evidence>
<dbReference type="PANTHER" id="PTHR43297">
    <property type="entry name" value="OLIGOPEPTIDE TRANSPORT ATP-BINDING PROTEIN APPD"/>
    <property type="match status" value="1"/>
</dbReference>